<feature type="transmembrane region" description="Helical" evidence="2">
    <location>
        <begin position="168"/>
        <end position="187"/>
    </location>
</feature>
<feature type="transmembrane region" description="Helical" evidence="2">
    <location>
        <begin position="537"/>
        <end position="558"/>
    </location>
</feature>
<proteinExistence type="predicted"/>
<feature type="compositionally biased region" description="Basic and acidic residues" evidence="1">
    <location>
        <begin position="274"/>
        <end position="285"/>
    </location>
</feature>
<comment type="caution">
    <text evidence="3">The sequence shown here is derived from an EMBL/GenBank/DDBJ whole genome shotgun (WGS) entry which is preliminary data.</text>
</comment>
<feature type="region of interest" description="Disordered" evidence="1">
    <location>
        <begin position="928"/>
        <end position="976"/>
    </location>
</feature>
<feature type="transmembrane region" description="Helical" evidence="2">
    <location>
        <begin position="564"/>
        <end position="586"/>
    </location>
</feature>
<dbReference type="Proteomes" id="UP000279259">
    <property type="component" value="Unassembled WGS sequence"/>
</dbReference>
<keyword evidence="4" id="KW-1185">Reference proteome</keyword>
<keyword evidence="2" id="KW-0812">Transmembrane</keyword>
<feature type="transmembrane region" description="Helical" evidence="2">
    <location>
        <begin position="87"/>
        <end position="106"/>
    </location>
</feature>
<evidence type="ECO:0000313" key="3">
    <source>
        <dbReference type="EMBL" id="RSH90102.1"/>
    </source>
</evidence>
<feature type="compositionally biased region" description="Polar residues" evidence="1">
    <location>
        <begin position="289"/>
        <end position="314"/>
    </location>
</feature>
<name>A0A427YGA5_9TREE</name>
<sequence length="1318" mass="141803">MIPSVVLSLVPIPSAALLLLLTVYHLTPLLGLFQSSTPLLEKLSGIIPHPRRPSNLPREFFNLPPRPSSPFSYRVTVSALLGIRGKVVLLLSAQAWLSIACGWAWLHSRDHHAVLLALSLTPLSSGLFTLCLFAALHRPRGEWDAANSSKIRKALVGKAGINHKTFPAITAYSCLLTLLITVVSGVAPHGNKILLGATSFLVVSTVTLSLLSRRDHRGARRIRLASPSPSPLEKRYVPTPTHDELEAMRDGDSWLESPPQARSIVSAFSYSPGSDHETDSPRDTEDSPNDSWLTEPTRTQSSIPSWNYSPSISSPEPARIRSRSPSPCPDLEHNLHNLHNLPQPASVPIGNAPKGSTSTIADRSVNASTFALTSTPGSAIRSAGGSIIGAYSPDPFQPVPHGFESLASFPLSPEQMASQSSLAARTAHSALTFVPSERITSSASRVNSSTWTLETYHSGQEDFKTPAKQIRRAAPPPPMPVGMPLPPTPTAARSETVFELSEGQKGSMEMLMEEKDWVEVDRGVEGIKSWGKGGTGVGTVGVLGMIAFYALTTPLLVIGITDTTMALCLVALVLPAPVLALVSYLLRYRPPPTTRAKNQSIISVSTHRSLALQTPSELSLPISISPKLTPPAPKRASTAAFALGERVSKLVEPKPSISNFGYTYTNTRQRPHTIYGLCPTIRDLDAEEAMRRTLARRSGDVWIESGHAVESGGLWSRATEMLKPAPALRVLGDLPRGEEFGMGQFDDPPRRIQEEEVHAGPSPIRINIESPSKYDRRFSATSAFKDAVGEGDGEGDVEVEVEAEVQYATKGRMSASPTFYYAPGHGQLDWFTRGVLPGLVPSLRSRNGETPRSKSAGDTVRRASLGATPRSHARSSSIDVAHADSSTPAGSGSMRNRRRPSLRHKSSFSLPTIDTAEDDEFDGVRRSFDESGRDEASYEAGMDLPPFPIDFSRARPRELSPVSERDENTTSSSLGEMAALARRAEATLRSAYSPATRSIATASRVRLESNASTDAGMTSIISEDEALAQEMELVLAMDTPTRAEFVISPPPSEFTPTSRGSSTRASSRQSYADSTTPLRPQVSSNTLRSKDSTGSIASEYTYTYSTTDATTDGEAWTDSPAPPVPELPGNLNVRYPTVYQPPVTVMSHPHPPPSAASFDAHRPVKPHPSLHSLVPRKSIETISSQSSGEALSPVRPEWKPSRKELELVKALKERAGQGRKEDASEKGGKQEAEARRHSQGLRPLQLVSDKQANRLSSGPASGRNAKGKLPVLEDSNGVTGLNKGSAKLSLGSDKENVQVTKVSKLSTAPGASIGGIRV</sequence>
<keyword evidence="2" id="KW-0472">Membrane</keyword>
<feature type="transmembrane region" description="Helical" evidence="2">
    <location>
        <begin position="193"/>
        <end position="211"/>
    </location>
</feature>
<feature type="compositionally biased region" description="Basic and acidic residues" evidence="1">
    <location>
        <begin position="952"/>
        <end position="968"/>
    </location>
</feature>
<feature type="compositionally biased region" description="Polar residues" evidence="1">
    <location>
        <begin position="1180"/>
        <end position="1189"/>
    </location>
</feature>
<feature type="region of interest" description="Disordered" evidence="1">
    <location>
        <begin position="1109"/>
        <end position="1133"/>
    </location>
</feature>
<feature type="transmembrane region" description="Helical" evidence="2">
    <location>
        <begin position="112"/>
        <end position="136"/>
    </location>
</feature>
<dbReference type="OrthoDB" id="2589138at2759"/>
<reference evidence="3 4" key="1">
    <citation type="submission" date="2018-11" db="EMBL/GenBank/DDBJ databases">
        <title>Genome sequence of Saitozyma podzolica DSM 27192.</title>
        <authorList>
            <person name="Aliyu H."/>
            <person name="Gorte O."/>
            <person name="Ochsenreither K."/>
        </authorList>
    </citation>
    <scope>NUCLEOTIDE SEQUENCE [LARGE SCALE GENOMIC DNA]</scope>
    <source>
        <strain evidence="3 4">DSM 27192</strain>
    </source>
</reference>
<feature type="compositionally biased region" description="Basic and acidic residues" evidence="1">
    <location>
        <begin position="1196"/>
        <end position="1236"/>
    </location>
</feature>
<dbReference type="EMBL" id="RSCD01000011">
    <property type="protein sequence ID" value="RSH90102.1"/>
    <property type="molecule type" value="Genomic_DNA"/>
</dbReference>
<feature type="compositionally biased region" description="Basic residues" evidence="1">
    <location>
        <begin position="895"/>
        <end position="906"/>
    </location>
</feature>
<evidence type="ECO:0000313" key="4">
    <source>
        <dbReference type="Proteomes" id="UP000279259"/>
    </source>
</evidence>
<feature type="compositionally biased region" description="Low complexity" evidence="1">
    <location>
        <begin position="1055"/>
        <end position="1070"/>
    </location>
</feature>
<feature type="region of interest" description="Disordered" evidence="1">
    <location>
        <begin position="1167"/>
        <end position="1297"/>
    </location>
</feature>
<accession>A0A427YGA5</accession>
<keyword evidence="2" id="KW-1133">Transmembrane helix</keyword>
<feature type="compositionally biased region" description="Polar residues" evidence="1">
    <location>
        <begin position="1071"/>
        <end position="1092"/>
    </location>
</feature>
<organism evidence="3 4">
    <name type="scientific">Saitozyma podzolica</name>
    <dbReference type="NCBI Taxonomy" id="1890683"/>
    <lineage>
        <taxon>Eukaryota</taxon>
        <taxon>Fungi</taxon>
        <taxon>Dikarya</taxon>
        <taxon>Basidiomycota</taxon>
        <taxon>Agaricomycotina</taxon>
        <taxon>Tremellomycetes</taxon>
        <taxon>Tremellales</taxon>
        <taxon>Trimorphomycetaceae</taxon>
        <taxon>Saitozyma</taxon>
    </lineage>
</organism>
<feature type="compositionally biased region" description="Polar residues" evidence="1">
    <location>
        <begin position="1248"/>
        <end position="1259"/>
    </location>
</feature>
<feature type="region of interest" description="Disordered" evidence="1">
    <location>
        <begin position="269"/>
        <end position="340"/>
    </location>
</feature>
<gene>
    <name evidence="3" type="ORF">EHS25_001435</name>
</gene>
<feature type="transmembrane region" description="Helical" evidence="2">
    <location>
        <begin position="12"/>
        <end position="33"/>
    </location>
</feature>
<protein>
    <submittedName>
        <fullName evidence="3">Uncharacterized protein</fullName>
    </submittedName>
</protein>
<feature type="region of interest" description="Disordered" evidence="1">
    <location>
        <begin position="1045"/>
        <end position="1092"/>
    </location>
</feature>
<evidence type="ECO:0000256" key="2">
    <source>
        <dbReference type="SAM" id="Phobius"/>
    </source>
</evidence>
<feature type="region of interest" description="Disordered" evidence="1">
    <location>
        <begin position="842"/>
        <end position="916"/>
    </location>
</feature>
<evidence type="ECO:0000256" key="1">
    <source>
        <dbReference type="SAM" id="MobiDB-lite"/>
    </source>
</evidence>
<feature type="compositionally biased region" description="Polar residues" evidence="1">
    <location>
        <begin position="874"/>
        <end position="894"/>
    </location>
</feature>